<comment type="similarity">
    <text evidence="2">Belongs to the drug/metabolite transporter (DMT) superfamily. Plant drug/metabolite exporter (P-DME) (TC 2.A.7.4) family.</text>
</comment>
<feature type="transmembrane region" description="Helical" evidence="7">
    <location>
        <begin position="592"/>
        <end position="614"/>
    </location>
</feature>
<feature type="transmembrane region" description="Helical" evidence="7">
    <location>
        <begin position="682"/>
        <end position="700"/>
    </location>
</feature>
<protein>
    <recommendedName>
        <fullName evidence="8">F-box domain-containing protein</fullName>
    </recommendedName>
</protein>
<dbReference type="InterPro" id="IPR001810">
    <property type="entry name" value="F-box_dom"/>
</dbReference>
<dbReference type="SUPFAM" id="SSF50969">
    <property type="entry name" value="YVTN repeat-like/Quinoprotein amine dehydrogenase"/>
    <property type="match status" value="1"/>
</dbReference>
<evidence type="ECO:0000256" key="3">
    <source>
        <dbReference type="ARBA" id="ARBA00022692"/>
    </source>
</evidence>
<dbReference type="SUPFAM" id="SSF103481">
    <property type="entry name" value="Multidrug resistance efflux transporter EmrE"/>
    <property type="match status" value="2"/>
</dbReference>
<feature type="transmembrane region" description="Helical" evidence="7">
    <location>
        <begin position="969"/>
        <end position="991"/>
    </location>
</feature>
<evidence type="ECO:0000256" key="5">
    <source>
        <dbReference type="ARBA" id="ARBA00023136"/>
    </source>
</evidence>
<keyword evidence="5 7" id="KW-0472">Membrane</keyword>
<reference evidence="9 10" key="1">
    <citation type="submission" date="2024-02" db="EMBL/GenBank/DDBJ databases">
        <title>High-quality chromosome-scale genome assembly of Pensacola bahiagrass (Paspalum notatum Flugge var. saurae).</title>
        <authorList>
            <person name="Vega J.M."/>
            <person name="Podio M."/>
            <person name="Orjuela J."/>
            <person name="Siena L.A."/>
            <person name="Pessino S.C."/>
            <person name="Combes M.C."/>
            <person name="Mariac C."/>
            <person name="Albertini E."/>
            <person name="Pupilli F."/>
            <person name="Ortiz J.P.A."/>
            <person name="Leblanc O."/>
        </authorList>
    </citation>
    <scope>NUCLEOTIDE SEQUENCE [LARGE SCALE GENOMIC DNA]</scope>
    <source>
        <strain evidence="9">R1</strain>
        <tissue evidence="9">Leaf</tissue>
    </source>
</reference>
<dbReference type="InterPro" id="IPR013187">
    <property type="entry name" value="F-box-assoc_dom_typ3"/>
</dbReference>
<evidence type="ECO:0000259" key="8">
    <source>
        <dbReference type="SMART" id="SM00256"/>
    </source>
</evidence>
<feature type="transmembrane region" description="Helical" evidence="7">
    <location>
        <begin position="795"/>
        <end position="814"/>
    </location>
</feature>
<dbReference type="GO" id="GO:0016020">
    <property type="term" value="C:membrane"/>
    <property type="evidence" value="ECO:0007669"/>
    <property type="project" value="UniProtKB-SubCell"/>
</dbReference>
<gene>
    <name evidence="9" type="ORF">U9M48_006142</name>
</gene>
<feature type="transmembrane region" description="Helical" evidence="7">
    <location>
        <begin position="419"/>
        <end position="440"/>
    </location>
</feature>
<evidence type="ECO:0000313" key="10">
    <source>
        <dbReference type="Proteomes" id="UP001341281"/>
    </source>
</evidence>
<dbReference type="Pfam" id="PF00646">
    <property type="entry name" value="F-box"/>
    <property type="match status" value="1"/>
</dbReference>
<evidence type="ECO:0000313" key="9">
    <source>
        <dbReference type="EMBL" id="WVZ55488.1"/>
    </source>
</evidence>
<feature type="transmembrane region" description="Helical" evidence="7">
    <location>
        <begin position="826"/>
        <end position="849"/>
    </location>
</feature>
<dbReference type="NCBIfam" id="TIGR01640">
    <property type="entry name" value="F_box_assoc_1"/>
    <property type="match status" value="1"/>
</dbReference>
<feature type="transmembrane region" description="Helical" evidence="7">
    <location>
        <begin position="656"/>
        <end position="676"/>
    </location>
</feature>
<feature type="transmembrane region" description="Helical" evidence="7">
    <location>
        <begin position="937"/>
        <end position="957"/>
    </location>
</feature>
<keyword evidence="10" id="KW-1185">Reference proteome</keyword>
<dbReference type="PANTHER" id="PTHR31218">
    <property type="entry name" value="WAT1-RELATED PROTEIN"/>
    <property type="match status" value="1"/>
</dbReference>
<feature type="transmembrane region" description="Helical" evidence="7">
    <location>
        <begin position="855"/>
        <end position="877"/>
    </location>
</feature>
<feature type="transmembrane region" description="Helical" evidence="7">
    <location>
        <begin position="388"/>
        <end position="407"/>
    </location>
</feature>
<feature type="transmembrane region" description="Helical" evidence="7">
    <location>
        <begin position="1003"/>
        <end position="1026"/>
    </location>
</feature>
<evidence type="ECO:0000256" key="2">
    <source>
        <dbReference type="ARBA" id="ARBA00007635"/>
    </source>
</evidence>
<feature type="transmembrane region" description="Helical" evidence="7">
    <location>
        <begin position="626"/>
        <end position="649"/>
    </location>
</feature>
<dbReference type="InterPro" id="IPR017451">
    <property type="entry name" value="F-box-assoc_interact_dom"/>
</dbReference>
<feature type="transmembrane region" description="Helical" evidence="7">
    <location>
        <begin position="452"/>
        <end position="473"/>
    </location>
</feature>
<dbReference type="EMBL" id="CP144746">
    <property type="protein sequence ID" value="WVZ55488.1"/>
    <property type="molecule type" value="Genomic_DNA"/>
</dbReference>
<comment type="subcellular location">
    <subcellularLocation>
        <location evidence="1">Membrane</location>
        <topology evidence="1">Multi-pass membrane protein</topology>
    </subcellularLocation>
</comment>
<keyword evidence="4 7" id="KW-1133">Transmembrane helix</keyword>
<feature type="transmembrane region" description="Helical" evidence="7">
    <location>
        <begin position="479"/>
        <end position="501"/>
    </location>
</feature>
<dbReference type="InterPro" id="IPR036047">
    <property type="entry name" value="F-box-like_dom_sf"/>
</dbReference>
<name>A0AAQ3SM41_PASNO</name>
<dbReference type="SUPFAM" id="SSF81383">
    <property type="entry name" value="F-box domain"/>
    <property type="match status" value="1"/>
</dbReference>
<evidence type="ECO:0000256" key="1">
    <source>
        <dbReference type="ARBA" id="ARBA00004141"/>
    </source>
</evidence>
<feature type="transmembrane region" description="Helical" evidence="7">
    <location>
        <begin position="762"/>
        <end position="783"/>
    </location>
</feature>
<sequence>MASPTISHRPSKRPRLLAHADDDDDDGSSLPRDELEEVLLRLPSKPLARLCTISHSWRSLISAPHFVAEHARRCEADSLLVVPVYNATGTSHHVDVKLVDMASGAVVAQLDGQSNGSFVGTSGGLLCSVAGAGNGDTAAIRVLNPATGAVTSIVAGTSTDGGMRMASSTYVFGQVPKTGEHKVLRVYAGSDHNEQQQSCEVLTLGGREQSWRPAASPPVLVGTDIPRHRAVTQGVVHFMTSDRAEYDGIASFDLATEQWRRMLLQGPVSSHDRHCLRSMLSLVDLNGSLVYVHHDYRSKSIDMWVLAEGAWFRIKSLHQGSVLQRGETMVQPLMVMDDGRIALWVGAPNGIVRVYDPRTDSCENVVSMGKYCEMALPNYGTGRVCTRYAPHVLMVLVQLCYTLLYFITEAAFNRGLNPYVYVTYRYLLAGVLLWPFAYFYERTLRPKMTVMLFLEIFVLALLGVSLTLNMYFASLKYTSPMFVTSTGNAVPAITFFMAIILRMEIVDIKSVRGLAKTVGTLVSFAGMTTMTLYKGTAIKSLWRAPIHMHGSSGALAHENWVKGSFLAVASCISWSIWCVVQASPVKRYPAELSLTAWISTVGGMQSAVFAVSMQHKLEDWLIGFGLKFWCIVYTGIACSGFSIFIQLWCTRKKGPVFVTMFNPLVTIMVAILAYFLFGENMYVGSIIGGVLAILGLYMLLWGKDKDQEHNVSQEKETELDCEKQAKASDTFATKLATRMTSTRQATGEDSFRAAISIIFLQWLYAPHVQMTLAQLCYTLMYFITEAAFNRGLNPYVYVTYRHLLVAVLLWPFAYYQERGLRPKMTFMLFMEIFVLSLLGVSLTLNMYFASLKYTSPTFVTSMVNTVACMTFVIAIILRMEIVDVKSLRGLAKIAGTVVSFAGVTTMTLYKGAAITSLWKSPIHIHGGGGGGSTHGSWVMGSVLAVASCICWAIWYIMQASSLKRYPAQLSLTAWMCTVGGIQSTVFTVFMQHKPEDWLIGFGLKFWCIVYSGIACNGFTVFVQLWCTEKKGPVFVTMFNPLSTIMVAILAYFIFGENLYVGSIIGGVVVILGLYMLLWGKEKDQERGAGKQQGIELDCEKQARKVSDVYAAQDGAEAPRTIK</sequence>
<dbReference type="Pfam" id="PF08268">
    <property type="entry name" value="FBA_3"/>
    <property type="match status" value="1"/>
</dbReference>
<dbReference type="InterPro" id="IPR000620">
    <property type="entry name" value="EamA_dom"/>
</dbReference>
<feature type="transmembrane region" description="Helical" evidence="7">
    <location>
        <begin position="513"/>
        <end position="533"/>
    </location>
</feature>
<dbReference type="InterPro" id="IPR037185">
    <property type="entry name" value="EmrE-like"/>
</dbReference>
<dbReference type="SMART" id="SM00256">
    <property type="entry name" value="FBOX"/>
    <property type="match status" value="1"/>
</dbReference>
<dbReference type="InterPro" id="IPR030184">
    <property type="entry name" value="WAT1-related"/>
</dbReference>
<organism evidence="9 10">
    <name type="scientific">Paspalum notatum var. saurae</name>
    <dbReference type="NCBI Taxonomy" id="547442"/>
    <lineage>
        <taxon>Eukaryota</taxon>
        <taxon>Viridiplantae</taxon>
        <taxon>Streptophyta</taxon>
        <taxon>Embryophyta</taxon>
        <taxon>Tracheophyta</taxon>
        <taxon>Spermatophyta</taxon>
        <taxon>Magnoliopsida</taxon>
        <taxon>Liliopsida</taxon>
        <taxon>Poales</taxon>
        <taxon>Poaceae</taxon>
        <taxon>PACMAD clade</taxon>
        <taxon>Panicoideae</taxon>
        <taxon>Andropogonodae</taxon>
        <taxon>Paspaleae</taxon>
        <taxon>Paspalinae</taxon>
        <taxon>Paspalum</taxon>
    </lineage>
</organism>
<feature type="domain" description="F-box" evidence="8">
    <location>
        <begin position="30"/>
        <end position="70"/>
    </location>
</feature>
<dbReference type="GO" id="GO:0022857">
    <property type="term" value="F:transmembrane transporter activity"/>
    <property type="evidence" value="ECO:0007669"/>
    <property type="project" value="InterPro"/>
</dbReference>
<feature type="transmembrane region" description="Helical" evidence="7">
    <location>
        <begin position="560"/>
        <end position="580"/>
    </location>
</feature>
<evidence type="ECO:0000256" key="6">
    <source>
        <dbReference type="SAM" id="MobiDB-lite"/>
    </source>
</evidence>
<evidence type="ECO:0000256" key="4">
    <source>
        <dbReference type="ARBA" id="ARBA00022989"/>
    </source>
</evidence>
<dbReference type="Pfam" id="PF00892">
    <property type="entry name" value="EamA"/>
    <property type="match status" value="4"/>
</dbReference>
<feature type="transmembrane region" description="Helical" evidence="7">
    <location>
        <begin position="1033"/>
        <end position="1053"/>
    </location>
</feature>
<dbReference type="Proteomes" id="UP001341281">
    <property type="component" value="Chromosome 02"/>
</dbReference>
<feature type="transmembrane region" description="Helical" evidence="7">
    <location>
        <begin position="889"/>
        <end position="909"/>
    </location>
</feature>
<evidence type="ECO:0000256" key="7">
    <source>
        <dbReference type="SAM" id="Phobius"/>
    </source>
</evidence>
<accession>A0AAQ3SM41</accession>
<dbReference type="AlphaFoldDB" id="A0AAQ3SM41"/>
<proteinExistence type="inferred from homology"/>
<feature type="transmembrane region" description="Helical" evidence="7">
    <location>
        <begin position="1059"/>
        <end position="1077"/>
    </location>
</feature>
<keyword evidence="3 7" id="KW-0812">Transmembrane</keyword>
<feature type="region of interest" description="Disordered" evidence="6">
    <location>
        <begin position="1"/>
        <end position="30"/>
    </location>
</feature>
<dbReference type="InterPro" id="IPR011044">
    <property type="entry name" value="Quino_amine_DH_bsu"/>
</dbReference>